<reference evidence="5 6" key="1">
    <citation type="submission" date="2019-06" db="EMBL/GenBank/DDBJ databases">
        <authorList>
            <person name="Mardanova A.M."/>
            <person name="Pudova D.S."/>
            <person name="Shagimardanova E.I."/>
            <person name="Gogoleva N.E."/>
            <person name="Lutfullin M.T."/>
            <person name="Hadieva G.F."/>
            <person name="Sharipova M.R."/>
        </authorList>
    </citation>
    <scope>NUCLEOTIDE SEQUENCE [LARGE SCALE GENOMIC DNA]</scope>
    <source>
        <strain evidence="5 6">MG-1</strain>
    </source>
</reference>
<evidence type="ECO:0000259" key="4">
    <source>
        <dbReference type="PROSITE" id="PS01124"/>
    </source>
</evidence>
<protein>
    <submittedName>
        <fullName evidence="5">Helix-turn-helix domain-containing protein</fullName>
    </submittedName>
</protein>
<dbReference type="Gene3D" id="3.40.50.880">
    <property type="match status" value="1"/>
</dbReference>
<organism evidence="5 6">
    <name type="scientific">Brevibacterium sediminis</name>
    <dbReference type="NCBI Taxonomy" id="1857024"/>
    <lineage>
        <taxon>Bacteria</taxon>
        <taxon>Bacillati</taxon>
        <taxon>Actinomycetota</taxon>
        <taxon>Actinomycetes</taxon>
        <taxon>Micrococcales</taxon>
        <taxon>Brevibacteriaceae</taxon>
        <taxon>Brevibacterium</taxon>
    </lineage>
</organism>
<evidence type="ECO:0000256" key="2">
    <source>
        <dbReference type="ARBA" id="ARBA00023125"/>
    </source>
</evidence>
<dbReference type="InterPro" id="IPR009057">
    <property type="entry name" value="Homeodomain-like_sf"/>
</dbReference>
<sequence length="321" mass="34619">MHTVGLALHRDSMLYETAIAAEVFGTDRSDFTPQGDWYDLIVCTPTGDDANWLPQGRRGDFADLLDVDSIVVPSTTVLDGEPDPQLLEVLRTAAADGIRISSLCTGSFVLAAAGLLDGRPATTHWMHAAELSRLHPRVDVRDNVLYVDDGTILTSAGKTAALDLCLHLVRLDFGVAAANALARTLVVASHRPGGQKQFVIAPADPALDDCLGAALDWAKAHLDEPLTVDDLASRAAVSSRQLARRMLSSVGVTPLRWLHNQRILRAQDLLERTDAAVEIIAARCGMGSAATLRRHFRNELGISPTAYRNAFHSPEERPLGA</sequence>
<dbReference type="InterPro" id="IPR002818">
    <property type="entry name" value="DJ-1/PfpI"/>
</dbReference>
<keyword evidence="2" id="KW-0238">DNA-binding</keyword>
<gene>
    <name evidence="5" type="ORF">FHQ09_13730</name>
</gene>
<dbReference type="RefSeq" id="WP_139469370.1">
    <property type="nucleotide sequence ID" value="NZ_VDMQ01000008.1"/>
</dbReference>
<feature type="domain" description="HTH araC/xylS-type" evidence="4">
    <location>
        <begin position="212"/>
        <end position="310"/>
    </location>
</feature>
<dbReference type="SMART" id="SM00342">
    <property type="entry name" value="HTH_ARAC"/>
    <property type="match status" value="1"/>
</dbReference>
<dbReference type="InterPro" id="IPR018060">
    <property type="entry name" value="HTH_AraC"/>
</dbReference>
<dbReference type="CDD" id="cd03137">
    <property type="entry name" value="GATase1_AraC_1"/>
    <property type="match status" value="1"/>
</dbReference>
<keyword evidence="1" id="KW-0805">Transcription regulation</keyword>
<comment type="caution">
    <text evidence="5">The sequence shown here is derived from an EMBL/GenBank/DDBJ whole genome shotgun (WGS) entry which is preliminary data.</text>
</comment>
<dbReference type="InterPro" id="IPR018062">
    <property type="entry name" value="HTH_AraC-typ_CS"/>
</dbReference>
<dbReference type="InterPro" id="IPR029062">
    <property type="entry name" value="Class_I_gatase-like"/>
</dbReference>
<dbReference type="PROSITE" id="PS01124">
    <property type="entry name" value="HTH_ARAC_FAMILY_2"/>
    <property type="match status" value="1"/>
</dbReference>
<dbReference type="GO" id="GO:0043565">
    <property type="term" value="F:sequence-specific DNA binding"/>
    <property type="evidence" value="ECO:0007669"/>
    <property type="project" value="InterPro"/>
</dbReference>
<name>A0A5C4X2J9_9MICO</name>
<evidence type="ECO:0000313" key="5">
    <source>
        <dbReference type="EMBL" id="TNM53821.1"/>
    </source>
</evidence>
<dbReference type="Pfam" id="PF01965">
    <property type="entry name" value="DJ-1_PfpI"/>
    <property type="match status" value="1"/>
</dbReference>
<keyword evidence="3" id="KW-0804">Transcription</keyword>
<evidence type="ECO:0000313" key="6">
    <source>
        <dbReference type="Proteomes" id="UP000314223"/>
    </source>
</evidence>
<dbReference type="Proteomes" id="UP000314223">
    <property type="component" value="Unassembled WGS sequence"/>
</dbReference>
<dbReference type="SUPFAM" id="SSF52317">
    <property type="entry name" value="Class I glutamine amidotransferase-like"/>
    <property type="match status" value="1"/>
</dbReference>
<dbReference type="SUPFAM" id="SSF46689">
    <property type="entry name" value="Homeodomain-like"/>
    <property type="match status" value="2"/>
</dbReference>
<evidence type="ECO:0000256" key="3">
    <source>
        <dbReference type="ARBA" id="ARBA00023163"/>
    </source>
</evidence>
<dbReference type="Gene3D" id="1.10.10.60">
    <property type="entry name" value="Homeodomain-like"/>
    <property type="match status" value="1"/>
</dbReference>
<accession>A0A5C4X2J9</accession>
<dbReference type="EMBL" id="VDMQ01000008">
    <property type="protein sequence ID" value="TNM53821.1"/>
    <property type="molecule type" value="Genomic_DNA"/>
</dbReference>
<dbReference type="Pfam" id="PF12833">
    <property type="entry name" value="HTH_18"/>
    <property type="match status" value="1"/>
</dbReference>
<dbReference type="PROSITE" id="PS00041">
    <property type="entry name" value="HTH_ARAC_FAMILY_1"/>
    <property type="match status" value="1"/>
</dbReference>
<evidence type="ECO:0000256" key="1">
    <source>
        <dbReference type="ARBA" id="ARBA00023015"/>
    </source>
</evidence>
<dbReference type="PANTHER" id="PTHR43130:SF3">
    <property type="entry name" value="HTH-TYPE TRANSCRIPTIONAL REGULATOR RV1931C"/>
    <property type="match status" value="1"/>
</dbReference>
<dbReference type="InterPro" id="IPR052158">
    <property type="entry name" value="INH-QAR"/>
</dbReference>
<proteinExistence type="predicted"/>
<dbReference type="PANTHER" id="PTHR43130">
    <property type="entry name" value="ARAC-FAMILY TRANSCRIPTIONAL REGULATOR"/>
    <property type="match status" value="1"/>
</dbReference>
<dbReference type="AlphaFoldDB" id="A0A5C4X2J9"/>
<dbReference type="GO" id="GO:0003700">
    <property type="term" value="F:DNA-binding transcription factor activity"/>
    <property type="evidence" value="ECO:0007669"/>
    <property type="project" value="InterPro"/>
</dbReference>